<gene>
    <name evidence="2" type="ORF">COU89_03675</name>
</gene>
<dbReference type="CDD" id="cd18037">
    <property type="entry name" value="DEXSc_Pif1_like"/>
    <property type="match status" value="1"/>
</dbReference>
<evidence type="ECO:0000259" key="1">
    <source>
        <dbReference type="Pfam" id="PF05970"/>
    </source>
</evidence>
<dbReference type="GO" id="GO:0000723">
    <property type="term" value="P:telomere maintenance"/>
    <property type="evidence" value="ECO:0007669"/>
    <property type="project" value="InterPro"/>
</dbReference>
<evidence type="ECO:0000313" key="2">
    <source>
        <dbReference type="EMBL" id="PJE63367.1"/>
    </source>
</evidence>
<dbReference type="GO" id="GO:0003678">
    <property type="term" value="F:DNA helicase activity"/>
    <property type="evidence" value="ECO:0007669"/>
    <property type="project" value="InterPro"/>
</dbReference>
<dbReference type="Gene3D" id="3.40.50.300">
    <property type="entry name" value="P-loop containing nucleotide triphosphate hydrolases"/>
    <property type="match status" value="1"/>
</dbReference>
<dbReference type="PANTHER" id="PTHR47642">
    <property type="entry name" value="ATP-DEPENDENT DNA HELICASE"/>
    <property type="match status" value="1"/>
</dbReference>
<dbReference type="AlphaFoldDB" id="A0A2M8KTW9"/>
<dbReference type="SUPFAM" id="SSF52540">
    <property type="entry name" value="P-loop containing nucleoside triphosphate hydrolases"/>
    <property type="match status" value="1"/>
</dbReference>
<proteinExistence type="predicted"/>
<reference evidence="3" key="1">
    <citation type="submission" date="2017-09" db="EMBL/GenBank/DDBJ databases">
        <title>Depth-based differentiation of microbial function through sediment-hosted aquifers and enrichment of novel symbionts in the deep terrestrial subsurface.</title>
        <authorList>
            <person name="Probst A.J."/>
            <person name="Ladd B."/>
            <person name="Jarett J.K."/>
            <person name="Geller-Mcgrath D.E."/>
            <person name="Sieber C.M.K."/>
            <person name="Emerson J.B."/>
            <person name="Anantharaman K."/>
            <person name="Thomas B.C."/>
            <person name="Malmstrom R."/>
            <person name="Stieglmeier M."/>
            <person name="Klingl A."/>
            <person name="Woyke T."/>
            <person name="Ryan C.M."/>
            <person name="Banfield J.F."/>
        </authorList>
    </citation>
    <scope>NUCLEOTIDE SEQUENCE [LARGE SCALE GENOMIC DNA]</scope>
</reference>
<dbReference type="GO" id="GO:0006281">
    <property type="term" value="P:DNA repair"/>
    <property type="evidence" value="ECO:0007669"/>
    <property type="project" value="InterPro"/>
</dbReference>
<organism evidence="2 3">
    <name type="scientific">Candidatus Roizmanbacteria bacterium CG10_big_fil_rev_8_21_14_0_10_45_7</name>
    <dbReference type="NCBI Taxonomy" id="1974854"/>
    <lineage>
        <taxon>Bacteria</taxon>
        <taxon>Candidatus Roizmaniibacteriota</taxon>
    </lineage>
</organism>
<dbReference type="InterPro" id="IPR027417">
    <property type="entry name" value="P-loop_NTPase"/>
</dbReference>
<protein>
    <recommendedName>
        <fullName evidence="1">DNA helicase Pif1-like DEAD-box helicase domain-containing protein</fullName>
    </recommendedName>
</protein>
<dbReference type="InterPro" id="IPR010285">
    <property type="entry name" value="DNA_helicase_pif1-like_DEAD"/>
</dbReference>
<feature type="domain" description="DNA helicase Pif1-like DEAD-box helicase" evidence="1">
    <location>
        <begin position="60"/>
        <end position="211"/>
    </location>
</feature>
<accession>A0A2M8KTW9</accession>
<name>A0A2M8KTW9_9BACT</name>
<sequence length="237" mass="26807">METIVGLGVIWLIYTIYSHFSEKRNNSTTYNSNNPTQSRVYTKPKPRLNVQQADITQITLSSEQKSLFDRVENSNENIFITGKAGTGKSVLLQYLRQNSTKKLVVVAPTGVAALNVGGQTIHSLFRIAPGFLTDDKLRLSNKTAYLLQHLDTVVIDEISMVRVDLMNSIDYLLRKARGNDMPFGGVQMVMFGDLYQLPPVVDDEELHKYFVDNFGGQYFFNSPAWRQSSAKVYELTH</sequence>
<dbReference type="InterPro" id="IPR051055">
    <property type="entry name" value="PIF1_helicase"/>
</dbReference>
<dbReference type="PANTHER" id="PTHR47642:SF5">
    <property type="entry name" value="ATP-DEPENDENT DNA HELICASE"/>
    <property type="match status" value="1"/>
</dbReference>
<dbReference type="Proteomes" id="UP000231569">
    <property type="component" value="Unassembled WGS sequence"/>
</dbReference>
<dbReference type="Pfam" id="PF05970">
    <property type="entry name" value="PIF1"/>
    <property type="match status" value="1"/>
</dbReference>
<feature type="non-terminal residue" evidence="2">
    <location>
        <position position="237"/>
    </location>
</feature>
<comment type="caution">
    <text evidence="2">The sequence shown here is derived from an EMBL/GenBank/DDBJ whole genome shotgun (WGS) entry which is preliminary data.</text>
</comment>
<dbReference type="EMBL" id="PFEE01000078">
    <property type="protein sequence ID" value="PJE63367.1"/>
    <property type="molecule type" value="Genomic_DNA"/>
</dbReference>
<evidence type="ECO:0000313" key="3">
    <source>
        <dbReference type="Proteomes" id="UP000231569"/>
    </source>
</evidence>